<dbReference type="EMBL" id="JAUESC010000385">
    <property type="protein sequence ID" value="KAK0580123.1"/>
    <property type="molecule type" value="Genomic_DNA"/>
</dbReference>
<evidence type="ECO:0000256" key="1">
    <source>
        <dbReference type="ARBA" id="ARBA00022737"/>
    </source>
</evidence>
<dbReference type="Proteomes" id="UP001168877">
    <property type="component" value="Unassembled WGS sequence"/>
</dbReference>
<dbReference type="AlphaFoldDB" id="A0AA39VJ97"/>
<evidence type="ECO:0000313" key="4">
    <source>
        <dbReference type="EMBL" id="KAK0580123.1"/>
    </source>
</evidence>
<evidence type="ECO:0000259" key="3">
    <source>
        <dbReference type="Pfam" id="PF23231"/>
    </source>
</evidence>
<sequence>MLRIKRSVTASYSQTHFILPEYLMQKDQKLTIDDAKDKLKRAGVPEDEMAALERQLAPAANDNNAKDSSRIVGFVSAGVESQTDGGVKVTANHEDIELPDESDEEGDEEKVEIAQKDVPTAVFGGLAGKRDESEKDEEGEDAGGGVKDGESRLGALERIKRQKRG</sequence>
<dbReference type="Pfam" id="PF23231">
    <property type="entry name" value="HAT_Syf1_CNRKL1_C"/>
    <property type="match status" value="1"/>
</dbReference>
<accession>A0AA39VJ97</accession>
<keyword evidence="1" id="KW-0677">Repeat</keyword>
<organism evidence="4 5">
    <name type="scientific">Acer saccharum</name>
    <name type="common">Sugar maple</name>
    <dbReference type="NCBI Taxonomy" id="4024"/>
    <lineage>
        <taxon>Eukaryota</taxon>
        <taxon>Viridiplantae</taxon>
        <taxon>Streptophyta</taxon>
        <taxon>Embryophyta</taxon>
        <taxon>Tracheophyta</taxon>
        <taxon>Spermatophyta</taxon>
        <taxon>Magnoliopsida</taxon>
        <taxon>eudicotyledons</taxon>
        <taxon>Gunneridae</taxon>
        <taxon>Pentapetalae</taxon>
        <taxon>rosids</taxon>
        <taxon>malvids</taxon>
        <taxon>Sapindales</taxon>
        <taxon>Sapindaceae</taxon>
        <taxon>Hippocastanoideae</taxon>
        <taxon>Acereae</taxon>
        <taxon>Acer</taxon>
    </lineage>
</organism>
<feature type="compositionally biased region" description="Acidic residues" evidence="2">
    <location>
        <begin position="97"/>
        <end position="110"/>
    </location>
</feature>
<reference evidence="4" key="1">
    <citation type="journal article" date="2022" name="Plant J.">
        <title>Strategies of tolerance reflected in two North American maple genomes.</title>
        <authorList>
            <person name="McEvoy S.L."/>
            <person name="Sezen U.U."/>
            <person name="Trouern-Trend A."/>
            <person name="McMahon S.M."/>
            <person name="Schaberg P.G."/>
            <person name="Yang J."/>
            <person name="Wegrzyn J.L."/>
            <person name="Swenson N.G."/>
        </authorList>
    </citation>
    <scope>NUCLEOTIDE SEQUENCE</scope>
    <source>
        <strain evidence="4">NS2018</strain>
    </source>
</reference>
<name>A0AA39VJ97_ACESA</name>
<keyword evidence="5" id="KW-1185">Reference proteome</keyword>
<feature type="domain" description="Pre-mRNA-splicing factor Syf1/CRNKL1-like C-terminal HAT-repeats" evidence="3">
    <location>
        <begin position="1"/>
        <end position="55"/>
    </location>
</feature>
<gene>
    <name evidence="4" type="ORF">LWI29_036715</name>
</gene>
<feature type="compositionally biased region" description="Basic and acidic residues" evidence="2">
    <location>
        <begin position="147"/>
        <end position="159"/>
    </location>
</feature>
<dbReference type="InterPro" id="IPR055430">
    <property type="entry name" value="HAT_Syf1_CNRKL1_C"/>
</dbReference>
<reference evidence="4" key="2">
    <citation type="submission" date="2023-06" db="EMBL/GenBank/DDBJ databases">
        <authorList>
            <person name="Swenson N.G."/>
            <person name="Wegrzyn J.L."/>
            <person name="Mcevoy S.L."/>
        </authorList>
    </citation>
    <scope>NUCLEOTIDE SEQUENCE</scope>
    <source>
        <strain evidence="4">NS2018</strain>
        <tissue evidence="4">Leaf</tissue>
    </source>
</reference>
<feature type="region of interest" description="Disordered" evidence="2">
    <location>
        <begin position="80"/>
        <end position="165"/>
    </location>
</feature>
<evidence type="ECO:0000256" key="2">
    <source>
        <dbReference type="SAM" id="MobiDB-lite"/>
    </source>
</evidence>
<protein>
    <recommendedName>
        <fullName evidence="3">Pre-mRNA-splicing factor Syf1/CRNKL1-like C-terminal HAT-repeats domain-containing protein</fullName>
    </recommendedName>
</protein>
<comment type="caution">
    <text evidence="4">The sequence shown here is derived from an EMBL/GenBank/DDBJ whole genome shotgun (WGS) entry which is preliminary data.</text>
</comment>
<evidence type="ECO:0000313" key="5">
    <source>
        <dbReference type="Proteomes" id="UP001168877"/>
    </source>
</evidence>
<proteinExistence type="predicted"/>